<dbReference type="AlphaFoldDB" id="A0A1F2WKD1"/>
<name>A0A1F2WKD1_9ACTN</name>
<dbReference type="Proteomes" id="UP000177876">
    <property type="component" value="Unassembled WGS sequence"/>
</dbReference>
<proteinExistence type="predicted"/>
<evidence type="ECO:0008006" key="4">
    <source>
        <dbReference type="Google" id="ProtNLM"/>
    </source>
</evidence>
<gene>
    <name evidence="2" type="ORF">A2Y75_07590</name>
</gene>
<feature type="region of interest" description="Disordered" evidence="1">
    <location>
        <begin position="33"/>
        <end position="58"/>
    </location>
</feature>
<evidence type="ECO:0000313" key="2">
    <source>
        <dbReference type="EMBL" id="OFW57284.1"/>
    </source>
</evidence>
<sequence>MSGHHLKNLALICIFIVIGSSFLVPGCGNGAAPSGIEQNSEEGNQAVTETKPVETQDADSASSSMTIHMCGRSVLAGWFYYWGWEGDPATPIGFGGYNLIYHEMNSPPDITASALDVIHQMKLRGDKIMFFKLCFVDFIGGDQDGARQNLEADKEIIRTVVKAAVEDAGLTLILGNALPTTRQYSDYWLTWNNQEYNKFLDGLSAQYPGRVLILDLYRTLTTSDYWLRPTYATAPDDAHPNAQGYAALDKAFQALLAKLASAP</sequence>
<dbReference type="SUPFAM" id="SSF52266">
    <property type="entry name" value="SGNH hydrolase"/>
    <property type="match status" value="1"/>
</dbReference>
<accession>A0A1F2WKD1</accession>
<dbReference type="Gene3D" id="3.40.50.1110">
    <property type="entry name" value="SGNH hydrolase"/>
    <property type="match status" value="1"/>
</dbReference>
<evidence type="ECO:0000256" key="1">
    <source>
        <dbReference type="SAM" id="MobiDB-lite"/>
    </source>
</evidence>
<dbReference type="InterPro" id="IPR036514">
    <property type="entry name" value="SGNH_hydro_sf"/>
</dbReference>
<organism evidence="2 3">
    <name type="scientific">Candidatus Solincola sediminis</name>
    <dbReference type="NCBI Taxonomy" id="1797199"/>
    <lineage>
        <taxon>Bacteria</taxon>
        <taxon>Bacillati</taxon>
        <taxon>Actinomycetota</taxon>
        <taxon>Candidatus Geothermincolia</taxon>
        <taxon>Candidatus Geothermincolales</taxon>
        <taxon>Candidatus Geothermincolaceae</taxon>
        <taxon>Candidatus Solincola</taxon>
    </lineage>
</organism>
<evidence type="ECO:0000313" key="3">
    <source>
        <dbReference type="Proteomes" id="UP000177876"/>
    </source>
</evidence>
<comment type="caution">
    <text evidence="2">The sequence shown here is derived from an EMBL/GenBank/DDBJ whole genome shotgun (WGS) entry which is preliminary data.</text>
</comment>
<dbReference type="STRING" id="1797197.A2Y75_07590"/>
<feature type="compositionally biased region" description="Polar residues" evidence="1">
    <location>
        <begin position="36"/>
        <end position="48"/>
    </location>
</feature>
<reference evidence="2 3" key="1">
    <citation type="journal article" date="2016" name="Nat. Commun.">
        <title>Thousands of microbial genomes shed light on interconnected biogeochemical processes in an aquifer system.</title>
        <authorList>
            <person name="Anantharaman K."/>
            <person name="Brown C.T."/>
            <person name="Hug L.A."/>
            <person name="Sharon I."/>
            <person name="Castelle C.J."/>
            <person name="Probst A.J."/>
            <person name="Thomas B.C."/>
            <person name="Singh A."/>
            <person name="Wilkins M.J."/>
            <person name="Karaoz U."/>
            <person name="Brodie E.L."/>
            <person name="Williams K.H."/>
            <person name="Hubbard S.S."/>
            <person name="Banfield J.F."/>
        </authorList>
    </citation>
    <scope>NUCLEOTIDE SEQUENCE [LARGE SCALE GENOMIC DNA]</scope>
</reference>
<dbReference type="EMBL" id="MELK01000035">
    <property type="protein sequence ID" value="OFW57284.1"/>
    <property type="molecule type" value="Genomic_DNA"/>
</dbReference>
<protein>
    <recommendedName>
        <fullName evidence="4">SGNH hydrolase-type esterase domain-containing protein</fullName>
    </recommendedName>
</protein>